<proteinExistence type="predicted"/>
<reference evidence="1 2" key="1">
    <citation type="journal article" date="2024" name="BMC Genomics">
        <title>Genome assembly of redclaw crayfish (Cherax quadricarinatus) provides insights into its immune adaptation and hypoxia tolerance.</title>
        <authorList>
            <person name="Liu Z."/>
            <person name="Zheng J."/>
            <person name="Li H."/>
            <person name="Fang K."/>
            <person name="Wang S."/>
            <person name="He J."/>
            <person name="Zhou D."/>
            <person name="Weng S."/>
            <person name="Chi M."/>
            <person name="Gu Z."/>
            <person name="He J."/>
            <person name="Li F."/>
            <person name="Wang M."/>
        </authorList>
    </citation>
    <scope>NUCLEOTIDE SEQUENCE [LARGE SCALE GENOMIC DNA]</scope>
    <source>
        <strain evidence="1">ZL_2023a</strain>
    </source>
</reference>
<gene>
    <name evidence="1" type="ORF">OTU49_004097</name>
</gene>
<organism evidence="1 2">
    <name type="scientific">Cherax quadricarinatus</name>
    <name type="common">Australian red claw crayfish</name>
    <dbReference type="NCBI Taxonomy" id="27406"/>
    <lineage>
        <taxon>Eukaryota</taxon>
        <taxon>Metazoa</taxon>
        <taxon>Ecdysozoa</taxon>
        <taxon>Arthropoda</taxon>
        <taxon>Crustacea</taxon>
        <taxon>Multicrustacea</taxon>
        <taxon>Malacostraca</taxon>
        <taxon>Eumalacostraca</taxon>
        <taxon>Eucarida</taxon>
        <taxon>Decapoda</taxon>
        <taxon>Pleocyemata</taxon>
        <taxon>Astacidea</taxon>
        <taxon>Parastacoidea</taxon>
        <taxon>Parastacidae</taxon>
        <taxon>Cherax</taxon>
    </lineage>
</organism>
<dbReference type="EMBL" id="JARKIK010000040">
    <property type="protein sequence ID" value="KAK8738194.1"/>
    <property type="molecule type" value="Genomic_DNA"/>
</dbReference>
<protein>
    <submittedName>
        <fullName evidence="1">Uncharacterized protein</fullName>
    </submittedName>
</protein>
<sequence length="176" mass="20271">MNIQAMNIRTYEQTAVLVKVSVATLPQIQILSCVPSAFELQSKELTNEDFMELEEMQHKEEQEKPDESVPSKKFEMKTMAEAFSLIEKGLRVFELQDPNTKRFSKVLTGVNNSISCYHLIYDEKRKMVQTSLNKFFRPVPSTSKASSDVEETQAYETLTDKAFDDEIYEIDDPLPQ</sequence>
<accession>A0AAW0XJI7</accession>
<dbReference type="Proteomes" id="UP001445076">
    <property type="component" value="Unassembled WGS sequence"/>
</dbReference>
<name>A0AAW0XJI7_CHEQU</name>
<comment type="caution">
    <text evidence="1">The sequence shown here is derived from an EMBL/GenBank/DDBJ whole genome shotgun (WGS) entry which is preliminary data.</text>
</comment>
<evidence type="ECO:0000313" key="1">
    <source>
        <dbReference type="EMBL" id="KAK8738194.1"/>
    </source>
</evidence>
<keyword evidence="2" id="KW-1185">Reference proteome</keyword>
<evidence type="ECO:0000313" key="2">
    <source>
        <dbReference type="Proteomes" id="UP001445076"/>
    </source>
</evidence>
<dbReference type="AlphaFoldDB" id="A0AAW0XJI7"/>